<gene>
    <name evidence="3" type="ORF">GYN08_14660</name>
</gene>
<feature type="domain" description="FAD-binding" evidence="1">
    <location>
        <begin position="81"/>
        <end position="143"/>
    </location>
</feature>
<dbReference type="Pfam" id="PF22607">
    <property type="entry name" value="FAD_binding-like"/>
    <property type="match status" value="1"/>
</dbReference>
<protein>
    <recommendedName>
        <fullName evidence="5">FAD-binding domain-containing protein</fullName>
    </recommendedName>
</protein>
<dbReference type="PANTHER" id="PTHR47469">
    <property type="entry name" value="MONOOXYGENASE-LIKE"/>
    <property type="match status" value="1"/>
</dbReference>
<dbReference type="Pfam" id="PF01494">
    <property type="entry name" value="FAD_binding_3"/>
    <property type="match status" value="2"/>
</dbReference>
<sequence length="366" mass="40395">MSQQQVEHAIIVGGSLGGLMMGLALSRSGYAVTILERADSSLRNGAFIRLHTKPYRNSEIERELRHLASNGNNHVEAWSAIQQRLRNAVAKEPGITLQHHTRIVSVGQNESSAWATSEEEQTFKGDFLIGADGYRSIVRRYLSPDKPFADYAGYLAWVGKVDENLLPKKDWKKRQLSSAYFSDSAAGKLTTAVMPGKEGGTHPGQRWIGFCWFDHSHNPLLSELGVLKDGIIQHSLYGEAVPDSLLKELSQTSQANWSKEEDVVLQIAIKDRSLIGAPVNEYLPNVLSKGRIAMIGDAAHTMSPMTGAGFNDSLDDTVAIMDAIKKHPNSIINALSEYQTRRLDIVRQDVLAGQGFNRTFGRSLQL</sequence>
<dbReference type="SUPFAM" id="SSF54373">
    <property type="entry name" value="FAD-linked reductases, C-terminal domain"/>
    <property type="match status" value="1"/>
</dbReference>
<evidence type="ECO:0008006" key="5">
    <source>
        <dbReference type="Google" id="ProtNLM"/>
    </source>
</evidence>
<dbReference type="Proteomes" id="UP000800303">
    <property type="component" value="Unassembled WGS sequence"/>
</dbReference>
<dbReference type="RefSeq" id="WP_166275459.1">
    <property type="nucleotide sequence ID" value="NZ_JAAFGS010000004.1"/>
</dbReference>
<comment type="caution">
    <text evidence="3">The sequence shown here is derived from an EMBL/GenBank/DDBJ whole genome shotgun (WGS) entry which is preliminary data.</text>
</comment>
<feature type="domain" description="FAD-binding" evidence="1">
    <location>
        <begin position="279"/>
        <end position="348"/>
    </location>
</feature>
<name>A0ABX0F6I0_9BACL</name>
<dbReference type="InterPro" id="IPR002938">
    <property type="entry name" value="FAD-bd"/>
</dbReference>
<dbReference type="InterPro" id="IPR054707">
    <property type="entry name" value="DhpH_subs-bd"/>
</dbReference>
<dbReference type="InterPro" id="IPR053212">
    <property type="entry name" value="DHP_3-monooxygenase"/>
</dbReference>
<evidence type="ECO:0000313" key="3">
    <source>
        <dbReference type="EMBL" id="NGZ76567.1"/>
    </source>
</evidence>
<dbReference type="InterPro" id="IPR036188">
    <property type="entry name" value="FAD/NAD-bd_sf"/>
</dbReference>
<dbReference type="PANTHER" id="PTHR47469:SF2">
    <property type="entry name" value="OS06G0597600 PROTEIN"/>
    <property type="match status" value="1"/>
</dbReference>
<evidence type="ECO:0000313" key="4">
    <source>
        <dbReference type="Proteomes" id="UP000800303"/>
    </source>
</evidence>
<feature type="domain" description="2,6-dihydroxypyridine 3-monooxygenase substrate binding" evidence="2">
    <location>
        <begin position="151"/>
        <end position="217"/>
    </location>
</feature>
<proteinExistence type="predicted"/>
<dbReference type="SUPFAM" id="SSF51905">
    <property type="entry name" value="FAD/NAD(P)-binding domain"/>
    <property type="match status" value="1"/>
</dbReference>
<dbReference type="PRINTS" id="PR00420">
    <property type="entry name" value="RNGMNOXGNASE"/>
</dbReference>
<dbReference type="EMBL" id="JAAFGS010000004">
    <property type="protein sequence ID" value="NGZ76567.1"/>
    <property type="molecule type" value="Genomic_DNA"/>
</dbReference>
<reference evidence="3 4" key="1">
    <citation type="submission" date="2020-01" db="EMBL/GenBank/DDBJ databases">
        <title>Polyphasic characterisation and genomic insights into a novel alkali tolerant bacterium VR-M41.</title>
        <authorList>
            <person name="Vemuluri V.R."/>
        </authorList>
    </citation>
    <scope>NUCLEOTIDE SEQUENCE [LARGE SCALE GENOMIC DNA]</scope>
    <source>
        <strain evidence="3 4">VR-M41</strain>
    </source>
</reference>
<keyword evidence="4" id="KW-1185">Reference proteome</keyword>
<organism evidence="3 4">
    <name type="scientific">Saccharibacillus alkalitolerans</name>
    <dbReference type="NCBI Taxonomy" id="2705290"/>
    <lineage>
        <taxon>Bacteria</taxon>
        <taxon>Bacillati</taxon>
        <taxon>Bacillota</taxon>
        <taxon>Bacilli</taxon>
        <taxon>Bacillales</taxon>
        <taxon>Paenibacillaceae</taxon>
        <taxon>Saccharibacillus</taxon>
    </lineage>
</organism>
<accession>A0ABX0F6I0</accession>
<dbReference type="Gene3D" id="3.50.50.60">
    <property type="entry name" value="FAD/NAD(P)-binding domain"/>
    <property type="match status" value="2"/>
</dbReference>
<evidence type="ECO:0000259" key="2">
    <source>
        <dbReference type="Pfam" id="PF22607"/>
    </source>
</evidence>
<evidence type="ECO:0000259" key="1">
    <source>
        <dbReference type="Pfam" id="PF01494"/>
    </source>
</evidence>